<dbReference type="Pfam" id="PF00069">
    <property type="entry name" value="Pkinase"/>
    <property type="match status" value="1"/>
</dbReference>
<feature type="transmembrane region" description="Helical" evidence="17">
    <location>
        <begin position="51"/>
        <end position="73"/>
    </location>
</feature>
<evidence type="ECO:0000256" key="5">
    <source>
        <dbReference type="ARBA" id="ARBA00022692"/>
    </source>
</evidence>
<protein>
    <recommendedName>
        <fullName evidence="2">non-specific serine/threonine protein kinase</fullName>
        <ecNumber evidence="2">2.7.11.1</ecNumber>
    </recommendedName>
</protein>
<keyword evidence="21" id="KW-1185">Reference proteome</keyword>
<dbReference type="SUPFAM" id="SSF56112">
    <property type="entry name" value="Protein kinase-like (PK-like)"/>
    <property type="match status" value="1"/>
</dbReference>
<evidence type="ECO:0000259" key="19">
    <source>
        <dbReference type="PROSITE" id="PS50011"/>
    </source>
</evidence>
<evidence type="ECO:0000256" key="14">
    <source>
        <dbReference type="ARBA" id="ARBA00023180"/>
    </source>
</evidence>
<accession>A0AAE1MAE3</accession>
<evidence type="ECO:0000256" key="6">
    <source>
        <dbReference type="ARBA" id="ARBA00022729"/>
    </source>
</evidence>
<dbReference type="InterPro" id="IPR011009">
    <property type="entry name" value="Kinase-like_dom_sf"/>
</dbReference>
<dbReference type="PANTHER" id="PTHR27002">
    <property type="entry name" value="RECEPTOR-LIKE SERINE/THREONINE-PROTEIN KINASE SD1-8"/>
    <property type="match status" value="1"/>
</dbReference>
<keyword evidence="9" id="KW-0418">Kinase</keyword>
<evidence type="ECO:0000313" key="20">
    <source>
        <dbReference type="EMBL" id="KAK4259792.1"/>
    </source>
</evidence>
<feature type="signal peptide" evidence="18">
    <location>
        <begin position="1"/>
        <end position="27"/>
    </location>
</feature>
<keyword evidence="7" id="KW-0677">Repeat</keyword>
<keyword evidence="6 18" id="KW-0732">Signal</keyword>
<dbReference type="GO" id="GO:0042742">
    <property type="term" value="P:defense response to bacterium"/>
    <property type="evidence" value="ECO:0007669"/>
    <property type="project" value="TreeGrafter"/>
</dbReference>
<evidence type="ECO:0000313" key="21">
    <source>
        <dbReference type="Proteomes" id="UP001293593"/>
    </source>
</evidence>
<dbReference type="GO" id="GO:0005524">
    <property type="term" value="F:ATP binding"/>
    <property type="evidence" value="ECO:0007669"/>
    <property type="project" value="UniProtKB-KW"/>
</dbReference>
<comment type="catalytic activity">
    <reaction evidence="16">
        <text>L-seryl-[protein] + ATP = O-phospho-L-seryl-[protein] + ADP + H(+)</text>
        <dbReference type="Rhea" id="RHEA:17989"/>
        <dbReference type="Rhea" id="RHEA-COMP:9863"/>
        <dbReference type="Rhea" id="RHEA-COMP:11604"/>
        <dbReference type="ChEBI" id="CHEBI:15378"/>
        <dbReference type="ChEBI" id="CHEBI:29999"/>
        <dbReference type="ChEBI" id="CHEBI:30616"/>
        <dbReference type="ChEBI" id="CHEBI:83421"/>
        <dbReference type="ChEBI" id="CHEBI:456216"/>
        <dbReference type="EC" id="2.7.11.1"/>
    </reaction>
</comment>
<reference evidence="20" key="1">
    <citation type="submission" date="2023-10" db="EMBL/GenBank/DDBJ databases">
        <title>Chromosome-level genome of the transformable northern wattle, Acacia crassicarpa.</title>
        <authorList>
            <person name="Massaro I."/>
            <person name="Sinha N.R."/>
            <person name="Poethig S."/>
            <person name="Leichty A.R."/>
        </authorList>
    </citation>
    <scope>NUCLEOTIDE SEQUENCE</scope>
    <source>
        <strain evidence="20">Acra3RX</strain>
        <tissue evidence="20">Leaf</tissue>
    </source>
</reference>
<evidence type="ECO:0000256" key="3">
    <source>
        <dbReference type="ARBA" id="ARBA00022527"/>
    </source>
</evidence>
<dbReference type="Gene3D" id="1.10.510.10">
    <property type="entry name" value="Transferase(Phosphotransferase) domain 1"/>
    <property type="match status" value="1"/>
</dbReference>
<dbReference type="GO" id="GO:0005886">
    <property type="term" value="C:plasma membrane"/>
    <property type="evidence" value="ECO:0007669"/>
    <property type="project" value="TreeGrafter"/>
</dbReference>
<feature type="chain" id="PRO_5042186540" description="non-specific serine/threonine protein kinase" evidence="18">
    <location>
        <begin position="28"/>
        <end position="284"/>
    </location>
</feature>
<comment type="subcellular location">
    <subcellularLocation>
        <location evidence="1">Membrane</location>
        <topology evidence="1">Single-pass membrane protein</topology>
    </subcellularLocation>
</comment>
<evidence type="ECO:0000256" key="12">
    <source>
        <dbReference type="ARBA" id="ARBA00023136"/>
    </source>
</evidence>
<dbReference type="EC" id="2.7.11.1" evidence="2"/>
<evidence type="ECO:0000256" key="13">
    <source>
        <dbReference type="ARBA" id="ARBA00023170"/>
    </source>
</evidence>
<evidence type="ECO:0000256" key="16">
    <source>
        <dbReference type="ARBA" id="ARBA00048679"/>
    </source>
</evidence>
<name>A0AAE1MAE3_9FABA</name>
<keyword evidence="10" id="KW-0067">ATP-binding</keyword>
<dbReference type="GO" id="GO:0004674">
    <property type="term" value="F:protein serine/threonine kinase activity"/>
    <property type="evidence" value="ECO:0007669"/>
    <property type="project" value="UniProtKB-KW"/>
</dbReference>
<dbReference type="EMBL" id="JAWXYG010000011">
    <property type="protein sequence ID" value="KAK4259792.1"/>
    <property type="molecule type" value="Genomic_DNA"/>
</dbReference>
<comment type="catalytic activity">
    <reaction evidence="15">
        <text>L-threonyl-[protein] + ATP = O-phospho-L-threonyl-[protein] + ADP + H(+)</text>
        <dbReference type="Rhea" id="RHEA:46608"/>
        <dbReference type="Rhea" id="RHEA-COMP:11060"/>
        <dbReference type="Rhea" id="RHEA-COMP:11605"/>
        <dbReference type="ChEBI" id="CHEBI:15378"/>
        <dbReference type="ChEBI" id="CHEBI:30013"/>
        <dbReference type="ChEBI" id="CHEBI:30616"/>
        <dbReference type="ChEBI" id="CHEBI:61977"/>
        <dbReference type="ChEBI" id="CHEBI:456216"/>
        <dbReference type="EC" id="2.7.11.1"/>
    </reaction>
</comment>
<keyword evidence="5 17" id="KW-0812">Transmembrane</keyword>
<sequence length="284" mass="32122">MAIIMDSHNIFLLSFIPFLFSTYQSEAASLSPTNTTGSQDAGKGRISSKTIVAVVVPVSVAVLIFIVGLCCLLKKRIRNKFDSDLERKYASQFSKLDSLQYEFATLEAATDKFSEYNKLGEGGYGPVYKGILPNGQEIVVKRLSRVSRQSVEEFKNEIEVLARLQQKNLVRLLGFCMQKQERILVYEYMANQSLDYFLFNPKKQKHLDWTKRYEIVKGIAQGIQYFHEDARLKIIHGDLEPSNILLDSDMNPKISDLAFAKILLIGETEGNDNRIVGTFGFLAP</sequence>
<dbReference type="FunFam" id="1.10.510.10:FF:001023">
    <property type="entry name" value="Os07g0541700 protein"/>
    <property type="match status" value="1"/>
</dbReference>
<evidence type="ECO:0000256" key="9">
    <source>
        <dbReference type="ARBA" id="ARBA00022777"/>
    </source>
</evidence>
<feature type="domain" description="Protein kinase" evidence="19">
    <location>
        <begin position="113"/>
        <end position="284"/>
    </location>
</feature>
<comment type="caution">
    <text evidence="20">The sequence shown here is derived from an EMBL/GenBank/DDBJ whole genome shotgun (WGS) entry which is preliminary data.</text>
</comment>
<dbReference type="PROSITE" id="PS50011">
    <property type="entry name" value="PROTEIN_KINASE_DOM"/>
    <property type="match status" value="1"/>
</dbReference>
<keyword evidence="14" id="KW-0325">Glycoprotein</keyword>
<keyword evidence="4" id="KW-0808">Transferase</keyword>
<dbReference type="Gene3D" id="3.30.200.20">
    <property type="entry name" value="Phosphorylase Kinase, domain 1"/>
    <property type="match status" value="1"/>
</dbReference>
<organism evidence="20 21">
    <name type="scientific">Acacia crassicarpa</name>
    <name type="common">northern wattle</name>
    <dbReference type="NCBI Taxonomy" id="499986"/>
    <lineage>
        <taxon>Eukaryota</taxon>
        <taxon>Viridiplantae</taxon>
        <taxon>Streptophyta</taxon>
        <taxon>Embryophyta</taxon>
        <taxon>Tracheophyta</taxon>
        <taxon>Spermatophyta</taxon>
        <taxon>Magnoliopsida</taxon>
        <taxon>eudicotyledons</taxon>
        <taxon>Gunneridae</taxon>
        <taxon>Pentapetalae</taxon>
        <taxon>rosids</taxon>
        <taxon>fabids</taxon>
        <taxon>Fabales</taxon>
        <taxon>Fabaceae</taxon>
        <taxon>Caesalpinioideae</taxon>
        <taxon>mimosoid clade</taxon>
        <taxon>Acacieae</taxon>
        <taxon>Acacia</taxon>
    </lineage>
</organism>
<keyword evidence="3" id="KW-0723">Serine/threonine-protein kinase</keyword>
<evidence type="ECO:0000256" key="1">
    <source>
        <dbReference type="ARBA" id="ARBA00004167"/>
    </source>
</evidence>
<keyword evidence="11 17" id="KW-1133">Transmembrane helix</keyword>
<evidence type="ECO:0000256" key="2">
    <source>
        <dbReference type="ARBA" id="ARBA00012513"/>
    </source>
</evidence>
<evidence type="ECO:0000256" key="17">
    <source>
        <dbReference type="SAM" id="Phobius"/>
    </source>
</evidence>
<evidence type="ECO:0000256" key="10">
    <source>
        <dbReference type="ARBA" id="ARBA00022840"/>
    </source>
</evidence>
<evidence type="ECO:0000256" key="8">
    <source>
        <dbReference type="ARBA" id="ARBA00022741"/>
    </source>
</evidence>
<proteinExistence type="predicted"/>
<evidence type="ECO:0000256" key="7">
    <source>
        <dbReference type="ARBA" id="ARBA00022737"/>
    </source>
</evidence>
<dbReference type="InterPro" id="IPR000719">
    <property type="entry name" value="Prot_kinase_dom"/>
</dbReference>
<dbReference type="PANTHER" id="PTHR27002:SF1050">
    <property type="entry name" value="CYSTEINE-RICH RECEPTOR-LIKE PROTEIN KINASE 5"/>
    <property type="match status" value="1"/>
</dbReference>
<keyword evidence="12 17" id="KW-0472">Membrane</keyword>
<dbReference type="FunFam" id="3.30.200.20:FF:000142">
    <property type="entry name" value="Cysteine-rich receptor-like protein kinase 10"/>
    <property type="match status" value="1"/>
</dbReference>
<evidence type="ECO:0000256" key="11">
    <source>
        <dbReference type="ARBA" id="ARBA00022989"/>
    </source>
</evidence>
<evidence type="ECO:0000256" key="15">
    <source>
        <dbReference type="ARBA" id="ARBA00047899"/>
    </source>
</evidence>
<keyword evidence="8" id="KW-0547">Nucleotide-binding</keyword>
<keyword evidence="13" id="KW-0675">Receptor</keyword>
<dbReference type="AlphaFoldDB" id="A0AAE1MAE3"/>
<dbReference type="Proteomes" id="UP001293593">
    <property type="component" value="Unassembled WGS sequence"/>
</dbReference>
<evidence type="ECO:0000256" key="18">
    <source>
        <dbReference type="SAM" id="SignalP"/>
    </source>
</evidence>
<evidence type="ECO:0000256" key="4">
    <source>
        <dbReference type="ARBA" id="ARBA00022679"/>
    </source>
</evidence>
<gene>
    <name evidence="20" type="ORF">QN277_006087</name>
</gene>